<keyword evidence="10" id="KW-1185">Reference proteome</keyword>
<dbReference type="GO" id="GO:0004588">
    <property type="term" value="F:orotate phosphoribosyltransferase activity"/>
    <property type="evidence" value="ECO:0007669"/>
    <property type="project" value="UniProtKB-UniRule"/>
</dbReference>
<evidence type="ECO:0000256" key="7">
    <source>
        <dbReference type="HAMAP-Rule" id="MF_01208"/>
    </source>
</evidence>
<comment type="cofactor">
    <cofactor evidence="7">
        <name>Mg(2+)</name>
        <dbReference type="ChEBI" id="CHEBI:18420"/>
    </cofactor>
</comment>
<dbReference type="UniPathway" id="UPA00070">
    <property type="reaction ID" value="UER00119"/>
</dbReference>
<dbReference type="GO" id="GO:0044205">
    <property type="term" value="P:'de novo' UMP biosynthetic process"/>
    <property type="evidence" value="ECO:0007669"/>
    <property type="project" value="UniProtKB-UniRule"/>
</dbReference>
<dbReference type="KEGG" id="vgo:GJW-30_1_01670"/>
<dbReference type="FunFam" id="3.40.50.2020:FF:000029">
    <property type="entry name" value="Orotate phosphoribosyltransferase"/>
    <property type="match status" value="1"/>
</dbReference>
<dbReference type="GO" id="GO:0000287">
    <property type="term" value="F:magnesium ion binding"/>
    <property type="evidence" value="ECO:0007669"/>
    <property type="project" value="UniProtKB-UniRule"/>
</dbReference>
<keyword evidence="5 7" id="KW-0460">Magnesium</keyword>
<feature type="binding site" evidence="7">
    <location>
        <position position="168"/>
    </location>
    <ligand>
        <name>orotate</name>
        <dbReference type="ChEBI" id="CHEBI:30839"/>
    </ligand>
</feature>
<accession>A0A0S3PTD6</accession>
<dbReference type="HAMAP" id="MF_01208">
    <property type="entry name" value="PyrE"/>
    <property type="match status" value="1"/>
</dbReference>
<feature type="binding site" evidence="7">
    <location>
        <position position="106"/>
    </location>
    <ligand>
        <name>5-phospho-alpha-D-ribose 1-diphosphate</name>
        <dbReference type="ChEBI" id="CHEBI:58017"/>
        <note>ligand shared between dimeric partners</note>
    </ligand>
</feature>
<evidence type="ECO:0000313" key="9">
    <source>
        <dbReference type="EMBL" id="BAT59140.1"/>
    </source>
</evidence>
<dbReference type="RefSeq" id="WP_096354119.1">
    <property type="nucleotide sequence ID" value="NZ_AP014946.1"/>
</dbReference>
<dbReference type="CDD" id="cd06223">
    <property type="entry name" value="PRTases_typeI"/>
    <property type="match status" value="1"/>
</dbReference>
<dbReference type="InterPro" id="IPR004467">
    <property type="entry name" value="Or_phspho_trans_dom"/>
</dbReference>
<dbReference type="InterPro" id="IPR000836">
    <property type="entry name" value="PRTase_dom"/>
</dbReference>
<keyword evidence="4 7" id="KW-0808">Transferase</keyword>
<proteinExistence type="inferred from homology"/>
<keyword evidence="3 7" id="KW-0328">Glycosyltransferase</keyword>
<comment type="pathway">
    <text evidence="1 7">Pyrimidine metabolism; UMP biosynthesis via de novo pathway; UMP from orotate: step 1/2.</text>
</comment>
<feature type="binding site" description="in other chain" evidence="7">
    <location>
        <position position="107"/>
    </location>
    <ligand>
        <name>5-phospho-alpha-D-ribose 1-diphosphate</name>
        <dbReference type="ChEBI" id="CHEBI:58017"/>
        <note>ligand shared between dimeric partners</note>
    </ligand>
</feature>
<protein>
    <recommendedName>
        <fullName evidence="2 7">Orotate phosphoribosyltransferase</fullName>
        <shortName evidence="7">OPRT</shortName>
        <shortName evidence="7">OPRTase</shortName>
        <ecNumber evidence="2 7">2.4.2.10</ecNumber>
    </recommendedName>
</protein>
<comment type="function">
    <text evidence="7">Catalyzes the transfer of a ribosyl phosphate group from 5-phosphoribose 1-diphosphate to orotate, leading to the formation of orotidine monophosphate (OMP).</text>
</comment>
<evidence type="ECO:0000256" key="1">
    <source>
        <dbReference type="ARBA" id="ARBA00004889"/>
    </source>
</evidence>
<dbReference type="GO" id="GO:0019856">
    <property type="term" value="P:pyrimidine nucleobase biosynthetic process"/>
    <property type="evidence" value="ECO:0007669"/>
    <property type="project" value="TreeGrafter"/>
</dbReference>
<evidence type="ECO:0000256" key="4">
    <source>
        <dbReference type="ARBA" id="ARBA00022679"/>
    </source>
</evidence>
<dbReference type="EMBL" id="AP014946">
    <property type="protein sequence ID" value="BAT59140.1"/>
    <property type="molecule type" value="Genomic_DNA"/>
</dbReference>
<dbReference type="OrthoDB" id="9779060at2"/>
<comment type="caution">
    <text evidence="7">Lacks conserved residue(s) required for the propagation of feature annotation.</text>
</comment>
<dbReference type="AlphaFoldDB" id="A0A0S3PTD6"/>
<dbReference type="PANTHER" id="PTHR19278">
    <property type="entry name" value="OROTATE PHOSPHORIBOSYLTRANSFERASE"/>
    <property type="match status" value="1"/>
</dbReference>
<evidence type="ECO:0000256" key="3">
    <source>
        <dbReference type="ARBA" id="ARBA00022676"/>
    </source>
</evidence>
<dbReference type="Proteomes" id="UP000236884">
    <property type="component" value="Chromosome"/>
</dbReference>
<reference evidence="9 10" key="1">
    <citation type="submission" date="2015-08" db="EMBL/GenBank/DDBJ databases">
        <title>Investigation of the bacterial diversity of lava forest soil.</title>
        <authorList>
            <person name="Lee J.S."/>
        </authorList>
    </citation>
    <scope>NUCLEOTIDE SEQUENCE [LARGE SCALE GENOMIC DNA]</scope>
    <source>
        <strain evidence="9 10">GJW-30</strain>
    </source>
</reference>
<evidence type="ECO:0000256" key="2">
    <source>
        <dbReference type="ARBA" id="ARBA00011971"/>
    </source>
</evidence>
<feature type="binding site" description="in other chain" evidence="7">
    <location>
        <begin position="136"/>
        <end position="144"/>
    </location>
    <ligand>
        <name>5-phospho-alpha-D-ribose 1-diphosphate</name>
        <dbReference type="ChEBI" id="CHEBI:58017"/>
        <note>ligand shared between dimeric partners</note>
    </ligand>
</feature>
<organism evidence="9 10">
    <name type="scientific">Variibacter gotjawalensis</name>
    <dbReference type="NCBI Taxonomy" id="1333996"/>
    <lineage>
        <taxon>Bacteria</taxon>
        <taxon>Pseudomonadati</taxon>
        <taxon>Pseudomonadota</taxon>
        <taxon>Alphaproteobacteria</taxon>
        <taxon>Hyphomicrobiales</taxon>
        <taxon>Nitrobacteraceae</taxon>
        <taxon>Variibacter</taxon>
    </lineage>
</organism>
<dbReference type="NCBIfam" id="TIGR00336">
    <property type="entry name" value="pyrE"/>
    <property type="match status" value="1"/>
</dbReference>
<dbReference type="InterPro" id="IPR029057">
    <property type="entry name" value="PRTase-like"/>
</dbReference>
<comment type="subunit">
    <text evidence="7">Homodimer.</text>
</comment>
<evidence type="ECO:0000256" key="5">
    <source>
        <dbReference type="ARBA" id="ARBA00022842"/>
    </source>
</evidence>
<dbReference type="Pfam" id="PF00156">
    <property type="entry name" value="Pribosyltran"/>
    <property type="match status" value="1"/>
</dbReference>
<feature type="binding site" evidence="7">
    <location>
        <position position="140"/>
    </location>
    <ligand>
        <name>orotate</name>
        <dbReference type="ChEBI" id="CHEBI:30839"/>
    </ligand>
</feature>
<dbReference type="Gene3D" id="3.40.50.2020">
    <property type="match status" value="1"/>
</dbReference>
<dbReference type="PANTHER" id="PTHR19278:SF9">
    <property type="entry name" value="URIDINE 5'-MONOPHOSPHATE SYNTHASE"/>
    <property type="match status" value="1"/>
</dbReference>
<evidence type="ECO:0000313" key="10">
    <source>
        <dbReference type="Proteomes" id="UP000236884"/>
    </source>
</evidence>
<evidence type="ECO:0000256" key="6">
    <source>
        <dbReference type="ARBA" id="ARBA00022975"/>
    </source>
</evidence>
<sequence>MQPLRRAEPAHANAREGLIALIKERSFGRGKITLASGRESDFYFDLRPTALHPAGAAYIGELVVDMIKDLDIEYVGGLAMGAIPIATAVAIASYQRGGNIGAFFVRKAEKNYGTRKLVEGLPKGQTLKGKNVLVVEDTTTSGGSAMQAVQVLREEGANVVLVITIVDRQEGAEETFAAEKLPFRSVLTADVFLKD</sequence>
<comment type="similarity">
    <text evidence="7">Belongs to the purine/pyrimidine phosphoribosyltransferase family. PyrE subfamily.</text>
</comment>
<gene>
    <name evidence="7 9" type="primary">pyrE</name>
    <name evidence="9" type="ORF">GJW-30_1_01670</name>
</gene>
<dbReference type="InterPro" id="IPR023031">
    <property type="entry name" value="OPRT"/>
</dbReference>
<evidence type="ECO:0000259" key="8">
    <source>
        <dbReference type="Pfam" id="PF00156"/>
    </source>
</evidence>
<keyword evidence="6 7" id="KW-0665">Pyrimidine biosynthesis</keyword>
<feature type="binding site" evidence="7">
    <location>
        <position position="110"/>
    </location>
    <ligand>
        <name>5-phospho-alpha-D-ribose 1-diphosphate</name>
        <dbReference type="ChEBI" id="CHEBI:58017"/>
        <note>ligand shared between dimeric partners</note>
    </ligand>
</feature>
<dbReference type="EC" id="2.4.2.10" evidence="2 7"/>
<feature type="domain" description="Phosphoribosyltransferase" evidence="8">
    <location>
        <begin position="72"/>
        <end position="174"/>
    </location>
</feature>
<name>A0A0S3PTD6_9BRAD</name>
<dbReference type="SUPFAM" id="SSF53271">
    <property type="entry name" value="PRTase-like"/>
    <property type="match status" value="1"/>
</dbReference>
<comment type="catalytic activity">
    <reaction evidence="7">
        <text>orotidine 5'-phosphate + diphosphate = orotate + 5-phospho-alpha-D-ribose 1-diphosphate</text>
        <dbReference type="Rhea" id="RHEA:10380"/>
        <dbReference type="ChEBI" id="CHEBI:30839"/>
        <dbReference type="ChEBI" id="CHEBI:33019"/>
        <dbReference type="ChEBI" id="CHEBI:57538"/>
        <dbReference type="ChEBI" id="CHEBI:58017"/>
        <dbReference type="EC" id="2.4.2.10"/>
    </reaction>
</comment>